<keyword evidence="6 8" id="KW-0408">Iron</keyword>
<keyword evidence="2 8" id="KW-0349">Heme</keyword>
<feature type="binding site" description="axial binding residue" evidence="8">
    <location>
        <position position="129"/>
    </location>
    <ligand>
        <name>heme b</name>
        <dbReference type="ChEBI" id="CHEBI:60344"/>
        <label>bD</label>
    </ligand>
    <ligandPart>
        <name>Fe</name>
        <dbReference type="ChEBI" id="CHEBI:18248"/>
    </ligandPart>
</feature>
<evidence type="ECO:0000256" key="8">
    <source>
        <dbReference type="PIRSR" id="PIRSR000177-1"/>
    </source>
</evidence>
<organism evidence="10 11">
    <name type="scientific">Oleidesulfovibrio alaskensis (strain ATCC BAA-1058 / DSM 17464 / G20)</name>
    <name type="common">Desulfovibrio alaskensis</name>
    <dbReference type="NCBI Taxonomy" id="207559"/>
    <lineage>
        <taxon>Bacteria</taxon>
        <taxon>Pseudomonadati</taxon>
        <taxon>Thermodesulfobacteriota</taxon>
        <taxon>Desulfovibrionia</taxon>
        <taxon>Desulfovibrionales</taxon>
        <taxon>Desulfovibrionaceae</taxon>
        <taxon>Oleidesulfovibrio</taxon>
    </lineage>
</organism>
<evidence type="ECO:0000256" key="6">
    <source>
        <dbReference type="ARBA" id="ARBA00023004"/>
    </source>
</evidence>
<dbReference type="eggNOG" id="ENOG5032QPG">
    <property type="taxonomic scope" value="Bacteria"/>
</dbReference>
<dbReference type="GO" id="GO:0016020">
    <property type="term" value="C:membrane"/>
    <property type="evidence" value="ECO:0007669"/>
    <property type="project" value="UniProtKB-SubCell"/>
</dbReference>
<keyword evidence="5 9" id="KW-1133">Transmembrane helix</keyword>
<dbReference type="Proteomes" id="UP000002710">
    <property type="component" value="Chromosome"/>
</dbReference>
<dbReference type="EMBL" id="CP000112">
    <property type="protein sequence ID" value="ABB38059.1"/>
    <property type="molecule type" value="Genomic_DNA"/>
</dbReference>
<evidence type="ECO:0000313" key="10">
    <source>
        <dbReference type="EMBL" id="ABB38059.1"/>
    </source>
</evidence>
<comment type="subcellular location">
    <subcellularLocation>
        <location evidence="1">Membrane</location>
    </subcellularLocation>
</comment>
<keyword evidence="7 9" id="KW-0472">Membrane</keyword>
<dbReference type="SUPFAM" id="SSF81343">
    <property type="entry name" value="Fumarate reductase respiratory complex transmembrane subunits"/>
    <property type="match status" value="1"/>
</dbReference>
<name>Q312T7_OLEA2</name>
<dbReference type="RefSeq" id="WP_011367260.1">
    <property type="nucleotide sequence ID" value="NC_007519.1"/>
</dbReference>
<dbReference type="PIRSF" id="PIRSF000177">
    <property type="entry name" value="Fumar_rd_cyt_b"/>
    <property type="match status" value="1"/>
</dbReference>
<keyword evidence="3 9" id="KW-0812">Transmembrane</keyword>
<proteinExistence type="predicted"/>
<keyword evidence="11" id="KW-1185">Reference proteome</keyword>
<dbReference type="STRING" id="207559.Dde_1258"/>
<dbReference type="InterPro" id="IPR034804">
    <property type="entry name" value="SQR/QFR_C/D"/>
</dbReference>
<reference evidence="10 11" key="1">
    <citation type="journal article" date="2011" name="J. Bacteriol.">
        <title>Complete genome sequence and updated annotation of Desulfovibrio alaskensis G20.</title>
        <authorList>
            <person name="Hauser L.J."/>
            <person name="Land M.L."/>
            <person name="Brown S.D."/>
            <person name="Larimer F."/>
            <person name="Keller K.L."/>
            <person name="Rapp-Giles B.J."/>
            <person name="Price M.N."/>
            <person name="Lin M."/>
            <person name="Bruce D.C."/>
            <person name="Detter J.C."/>
            <person name="Tapia R."/>
            <person name="Han C.S."/>
            <person name="Goodwin L.A."/>
            <person name="Cheng J.F."/>
            <person name="Pitluck S."/>
            <person name="Copeland A."/>
            <person name="Lucas S."/>
            <person name="Nolan M."/>
            <person name="Lapidus A.L."/>
            <person name="Palumbo A.V."/>
            <person name="Wall J.D."/>
        </authorList>
    </citation>
    <scope>NUCLEOTIDE SEQUENCE [LARGE SCALE GENOMIC DNA]</scope>
    <source>
        <strain evidence="11">ATCC BAA 1058 / DSM 17464 / G20</strain>
    </source>
</reference>
<dbReference type="CDD" id="cd00581">
    <property type="entry name" value="QFR_TypeB_TM"/>
    <property type="match status" value="1"/>
</dbReference>
<evidence type="ECO:0000256" key="1">
    <source>
        <dbReference type="ARBA" id="ARBA00004370"/>
    </source>
</evidence>
<feature type="binding site" description="axial binding residue" evidence="8">
    <location>
        <position position="79"/>
    </location>
    <ligand>
        <name>heme b</name>
        <dbReference type="ChEBI" id="CHEBI:60344"/>
        <label>bD</label>
    </ligand>
    <ligandPart>
        <name>Fe</name>
        <dbReference type="ChEBI" id="CHEBI:18248"/>
    </ligandPart>
</feature>
<evidence type="ECO:0000256" key="9">
    <source>
        <dbReference type="SAM" id="Phobius"/>
    </source>
</evidence>
<feature type="transmembrane region" description="Helical" evidence="9">
    <location>
        <begin position="151"/>
        <end position="175"/>
    </location>
</feature>
<gene>
    <name evidence="10" type="ordered locus">Dde_1258</name>
</gene>
<dbReference type="Gene3D" id="1.20.1300.10">
    <property type="entry name" value="Fumarate reductase/succinate dehydrogenase, transmembrane subunit"/>
    <property type="match status" value="1"/>
</dbReference>
<sequence>MNSSTVTLHVPQRSKLAGRLDFLQMLSGVLLILFLWAHLLLVSSVILSPRLMNAIAWFFEATFMAQIGGPVIFALMLFHFILAGRKMPFRTTEQRAFLRHAGMLRHKDTWMWVAQVVTALIILVMASIHMYEVLTDLPITAQKSAARIQHGGWLSFYLILLPMAEIHVGVGFYRIGVKYGFITRENRKWYQRTENAMMIGFIAVGLLTLVRFMFLDLI</sequence>
<protein>
    <submittedName>
        <fullName evidence="10">Fumarate reductase respiratory complex</fullName>
    </submittedName>
</protein>
<dbReference type="GO" id="GO:0046872">
    <property type="term" value="F:metal ion binding"/>
    <property type="evidence" value="ECO:0007669"/>
    <property type="project" value="UniProtKB-KW"/>
</dbReference>
<evidence type="ECO:0000313" key="11">
    <source>
        <dbReference type="Proteomes" id="UP000002710"/>
    </source>
</evidence>
<dbReference type="AlphaFoldDB" id="Q312T7"/>
<feature type="transmembrane region" description="Helical" evidence="9">
    <location>
        <begin position="109"/>
        <end position="131"/>
    </location>
</feature>
<feature type="transmembrane region" description="Helical" evidence="9">
    <location>
        <begin position="196"/>
        <end position="214"/>
    </location>
</feature>
<evidence type="ECO:0000256" key="7">
    <source>
        <dbReference type="ARBA" id="ARBA00023136"/>
    </source>
</evidence>
<feature type="binding site" description="axial binding residue" evidence="8">
    <location>
        <position position="38"/>
    </location>
    <ligand>
        <name>heme b</name>
        <dbReference type="ChEBI" id="CHEBI:60344"/>
        <label>bD</label>
    </ligand>
    <ligandPart>
        <name>Fe</name>
        <dbReference type="ChEBI" id="CHEBI:18248"/>
    </ligandPart>
</feature>
<dbReference type="GO" id="GO:0006099">
    <property type="term" value="P:tricarboxylic acid cycle"/>
    <property type="evidence" value="ECO:0007669"/>
    <property type="project" value="InterPro"/>
</dbReference>
<dbReference type="Pfam" id="PF01127">
    <property type="entry name" value="Sdh_cyt"/>
    <property type="match status" value="1"/>
</dbReference>
<keyword evidence="4 8" id="KW-0479">Metal-binding</keyword>
<feature type="transmembrane region" description="Helical" evidence="9">
    <location>
        <begin position="22"/>
        <end position="48"/>
    </location>
</feature>
<accession>Q312T7</accession>
<dbReference type="InterPro" id="IPR000701">
    <property type="entry name" value="SuccDH_FuR_B_TM-su"/>
</dbReference>
<evidence type="ECO:0000256" key="5">
    <source>
        <dbReference type="ARBA" id="ARBA00022989"/>
    </source>
</evidence>
<evidence type="ECO:0000256" key="3">
    <source>
        <dbReference type="ARBA" id="ARBA00022692"/>
    </source>
</evidence>
<evidence type="ECO:0000256" key="2">
    <source>
        <dbReference type="ARBA" id="ARBA00022617"/>
    </source>
</evidence>
<dbReference type="HOGENOM" id="CLU_075821_1_0_7"/>
<dbReference type="InterPro" id="IPR004224">
    <property type="entry name" value="Fum_red_B_TM"/>
</dbReference>
<evidence type="ECO:0000256" key="4">
    <source>
        <dbReference type="ARBA" id="ARBA00022723"/>
    </source>
</evidence>
<feature type="binding site" description="axial binding residue" evidence="8">
    <location>
        <position position="167"/>
    </location>
    <ligand>
        <name>heme b</name>
        <dbReference type="ChEBI" id="CHEBI:60344"/>
        <label>bD</label>
    </ligand>
    <ligandPart>
        <name>Fe</name>
        <dbReference type="ChEBI" id="CHEBI:18248"/>
    </ligandPart>
</feature>
<feature type="transmembrane region" description="Helical" evidence="9">
    <location>
        <begin position="54"/>
        <end position="82"/>
    </location>
</feature>
<dbReference type="KEGG" id="dde:Dde_1258"/>